<protein>
    <recommendedName>
        <fullName evidence="4">Esterase</fullName>
    </recommendedName>
</protein>
<gene>
    <name evidence="2" type="ORF">SAMN05216480_11810</name>
</gene>
<dbReference type="STRING" id="1224947.SAMN05216480_11810"/>
<reference evidence="2 3" key="1">
    <citation type="submission" date="2016-10" db="EMBL/GenBank/DDBJ databases">
        <authorList>
            <person name="de Groot N.N."/>
        </authorList>
    </citation>
    <scope>NUCLEOTIDE SEQUENCE [LARGE SCALE GENOMIC DNA]</scope>
    <source>
        <strain evidence="2 3">CGMCC 1.12333</strain>
    </source>
</reference>
<dbReference type="PANTHER" id="PTHR43037">
    <property type="entry name" value="UNNAMED PRODUCT-RELATED"/>
    <property type="match status" value="1"/>
</dbReference>
<dbReference type="Proteomes" id="UP000199138">
    <property type="component" value="Unassembled WGS sequence"/>
</dbReference>
<accession>A0A1I7IMI6</accession>
<organism evidence="2 3">
    <name type="scientific">Pustulibacterium marinum</name>
    <dbReference type="NCBI Taxonomy" id="1224947"/>
    <lineage>
        <taxon>Bacteria</taxon>
        <taxon>Pseudomonadati</taxon>
        <taxon>Bacteroidota</taxon>
        <taxon>Flavobacteriia</taxon>
        <taxon>Flavobacteriales</taxon>
        <taxon>Flavobacteriaceae</taxon>
        <taxon>Pustulibacterium</taxon>
    </lineage>
</organism>
<keyword evidence="1" id="KW-0732">Signal</keyword>
<sequence length="329" mass="36814">MVRSKMILMLLISILVSCTTDKKQEIEAVEKANTEETTNTWDSSYGGVDKSYDTNLLAMRKKVAPTFKTFSFEDKETGVTMEYNLYIPKDYDDTKVYPLVLFMADASTVGKGVKAPLMQGYGGIIWATAEEQAKHPSFVLVPSFKGPEAAVNDDFETSNEVATVLHLLEDVIYFYNVDTTRIYTTGQSMGGMISFYLTSKYPDLFAAELFVGSQWDINVLQPLAKENFFYITSEGDEKASGGMQEVKEMLTAVKVPYTTSKFSAKASEQDKNTAITEALQSDANIHMVQFTKGTVPPSSESRGGAEHMYSFDYAYMLTPARDWLFQQHQ</sequence>
<dbReference type="InterPro" id="IPR029058">
    <property type="entry name" value="AB_hydrolase_fold"/>
</dbReference>
<evidence type="ECO:0000256" key="1">
    <source>
        <dbReference type="ARBA" id="ARBA00022729"/>
    </source>
</evidence>
<evidence type="ECO:0008006" key="4">
    <source>
        <dbReference type="Google" id="ProtNLM"/>
    </source>
</evidence>
<dbReference type="EMBL" id="FPBK01000018">
    <property type="protein sequence ID" value="SFU74135.1"/>
    <property type="molecule type" value="Genomic_DNA"/>
</dbReference>
<evidence type="ECO:0000313" key="2">
    <source>
        <dbReference type="EMBL" id="SFU74135.1"/>
    </source>
</evidence>
<dbReference type="RefSeq" id="WP_093026331.1">
    <property type="nucleotide sequence ID" value="NZ_FPBK01000018.1"/>
</dbReference>
<evidence type="ECO:0000313" key="3">
    <source>
        <dbReference type="Proteomes" id="UP000199138"/>
    </source>
</evidence>
<name>A0A1I7IMI6_9FLAO</name>
<dbReference type="PROSITE" id="PS51257">
    <property type="entry name" value="PROKAR_LIPOPROTEIN"/>
    <property type="match status" value="1"/>
</dbReference>
<proteinExistence type="predicted"/>
<dbReference type="SUPFAM" id="SSF53474">
    <property type="entry name" value="alpha/beta-Hydrolases"/>
    <property type="match status" value="1"/>
</dbReference>
<dbReference type="Gene3D" id="3.40.50.1820">
    <property type="entry name" value="alpha/beta hydrolase"/>
    <property type="match status" value="1"/>
</dbReference>
<dbReference type="PANTHER" id="PTHR43037:SF1">
    <property type="entry name" value="BLL1128 PROTEIN"/>
    <property type="match status" value="1"/>
</dbReference>
<keyword evidence="3" id="KW-1185">Reference proteome</keyword>
<dbReference type="AlphaFoldDB" id="A0A1I7IMI6"/>
<dbReference type="OrthoDB" id="9764953at2"/>
<dbReference type="InterPro" id="IPR050955">
    <property type="entry name" value="Plant_Biomass_Hydrol_Est"/>
</dbReference>